<accession>A0A853DKX2</accession>
<name>A0A853DKX2_9MICO</name>
<evidence type="ECO:0000256" key="1">
    <source>
        <dbReference type="SAM" id="MobiDB-lite"/>
    </source>
</evidence>
<dbReference type="Proteomes" id="UP000521075">
    <property type="component" value="Unassembled WGS sequence"/>
</dbReference>
<protein>
    <submittedName>
        <fullName evidence="2">Uncharacterized protein</fullName>
    </submittedName>
</protein>
<evidence type="ECO:0000313" key="3">
    <source>
        <dbReference type="Proteomes" id="UP000521075"/>
    </source>
</evidence>
<dbReference type="RefSeq" id="WP_343852824.1">
    <property type="nucleotide sequence ID" value="NZ_BAAAHA010000004.1"/>
</dbReference>
<proteinExistence type="predicted"/>
<feature type="region of interest" description="Disordered" evidence="1">
    <location>
        <begin position="127"/>
        <end position="149"/>
    </location>
</feature>
<evidence type="ECO:0000313" key="2">
    <source>
        <dbReference type="EMBL" id="NYK09038.1"/>
    </source>
</evidence>
<sequence>MACIKMAGPVADFAYLVDRDGEKAALEATVDGWRELLVVDGPDDDALLSDQAGAASTGAMAYGFAWAAGFFEANRDLISELGEMLRGADGYLGLDATAGRLQGADQAELNRMFAKVSAHTSTVEDVQAHRRELSHHTEGPPCLSATGVR</sequence>
<dbReference type="EMBL" id="JACCHJ010000001">
    <property type="protein sequence ID" value="NYK09038.1"/>
    <property type="molecule type" value="Genomic_DNA"/>
</dbReference>
<keyword evidence="3" id="KW-1185">Reference proteome</keyword>
<gene>
    <name evidence="2" type="ORF">HNR14_000919</name>
</gene>
<comment type="caution">
    <text evidence="2">The sequence shown here is derived from an EMBL/GenBank/DDBJ whole genome shotgun (WGS) entry which is preliminary data.</text>
</comment>
<organism evidence="2 3">
    <name type="scientific">Leifsonia naganoensis</name>
    <dbReference type="NCBI Taxonomy" id="150025"/>
    <lineage>
        <taxon>Bacteria</taxon>
        <taxon>Bacillati</taxon>
        <taxon>Actinomycetota</taxon>
        <taxon>Actinomycetes</taxon>
        <taxon>Micrococcales</taxon>
        <taxon>Microbacteriaceae</taxon>
        <taxon>Leifsonia</taxon>
    </lineage>
</organism>
<dbReference type="AlphaFoldDB" id="A0A853DKX2"/>
<feature type="compositionally biased region" description="Basic and acidic residues" evidence="1">
    <location>
        <begin position="127"/>
        <end position="138"/>
    </location>
</feature>
<reference evidence="2 3" key="1">
    <citation type="submission" date="2020-07" db="EMBL/GenBank/DDBJ databases">
        <title>Sequencing the genomes of 1000 actinobacteria strains.</title>
        <authorList>
            <person name="Klenk H.-P."/>
        </authorList>
    </citation>
    <scope>NUCLEOTIDE SEQUENCE [LARGE SCALE GENOMIC DNA]</scope>
    <source>
        <strain evidence="2 3">DSM 15166</strain>
    </source>
</reference>